<dbReference type="KEGG" id="soy:115887945"/>
<dbReference type="CDD" id="cd00063">
    <property type="entry name" value="FN3"/>
    <property type="match status" value="2"/>
</dbReference>
<gene>
    <name evidence="8" type="primary">LOC115887945</name>
</gene>
<sequence length="1254" mass="141757">MRILRVFWLVVFCVGGGCVVALESTCMDGDSTRCRNENDELQVVALHESEPVEKPKVFSMITEDKDEADSITQTTIDSTTILPTTTTNRTLSSTTPQITPSNTTLEPKGRALNFTIDENHNKLSNSSNDEFDLSDVTITDDDEEPTSRLDEMLHPRILTPSKEIHALQNVSTGFCQKGGLTYENGEKLEINCDSICTCKNGKMDCEDRCTGPFFRRGKKIEDPLCSAKDAEDPCCAVMLCAGDTETEPLEMCTYENKTYNRGDIFHKNCSEVCTCEIAGKIHCKPRCPVTHKTSESCVEIPDSQDPCCKKVLCDVTLDDHQDQEKDEIVAGDHHKITDARQLNNTVIFLDVEPKYQDNSNLPVVEVSNNKESWEYYQLFPEGRLYVKEHYKYIRLENSDDIVLVKRQTDNSTESNSLTTESTTKKDEHSMITTISSTTSTTTTVVPNKSTKGCTYKGKKFADQETYNDNCESLCMCRDGEMNCLKLECPTYFGVDVLDPGCIEWETVPPNFQPSAPNCCPEQIRCKNNGSCLHEDKLYKNWEQLPINVTGCEKRCYCEMGNVECQPTCPPVTALPPPNLACSSREASLQHIPDDDCCMYWVCPDPKNQATTGRPDTDKTRQNQTRTNNNIPKPNKNIFADKTPNKILGPLSVYANQENSSVNVIDQHENPFYKFREKPKFPPVNKNQVFVRPHQPIVPIIPNQNNLPVPPHQMEVNDPDLLHFLQEHPEISNLPHGSVVEIHSLPQDHPKNPFINVNDVISPLQTTPISHNHPHAVPTDISLEEILEELHKNINPYRQNSLPPSYTHSHPHSGPDLDTSGSKNTNKTTKVRPQETFNNHYPDDYGLNQPHDDITVHSLEAVDPHTIRLAFMVPPVIVGLHGRVEVRYTHKDNDDVSSWELQVFAPPNDLIATPSLEFDLLDLLPDKEYKIKITITLRDLHNTPSSRIYKIRTPKEVQTTLPPQIPIEPDLEISDINSTWVTISWRKFTEYELQFIDGVQLRYKMTEGKIYTATPLIHRAVTMYTLENLKPNTKYEIGIFFIPFPGQHTELMAEHMLQFTTANEVDTYGFNVALEIPLIKSTSVEISWSGVPYPEDKYVNIYRAIYQSDSGKEDQNTFKIAKRDSPTKTIITDLKPGTRYRLWLEVYLTNGKIKTSNVQEFVTKPRAAPALGASVEKELRSDFVDTARSDYYGPLVIVAILAAIAILSTLILLLILVRRHNQNKAAITPPSARISQSAYDNPTYKVEIQQETMGL</sequence>
<feature type="compositionally biased region" description="Polar residues" evidence="2">
    <location>
        <begin position="795"/>
        <end position="807"/>
    </location>
</feature>
<dbReference type="Pfam" id="PF00041">
    <property type="entry name" value="fn3"/>
    <property type="match status" value="1"/>
</dbReference>
<keyword evidence="7" id="KW-1185">Reference proteome</keyword>
<dbReference type="PROSITE" id="PS50184">
    <property type="entry name" value="VWFC_2"/>
    <property type="match status" value="2"/>
</dbReference>
<protein>
    <submittedName>
        <fullName evidence="8">Epidermal cell surface receptor isoform X1</fullName>
    </submittedName>
</protein>
<dbReference type="Proteomes" id="UP000504635">
    <property type="component" value="Unplaced"/>
</dbReference>
<dbReference type="Gene3D" id="2.60.40.10">
    <property type="entry name" value="Immunoglobulins"/>
    <property type="match status" value="2"/>
</dbReference>
<dbReference type="FunCoup" id="A0A6J2YKE8">
    <property type="interactions" value="66"/>
</dbReference>
<dbReference type="GO" id="GO:0007155">
    <property type="term" value="P:cell adhesion"/>
    <property type="evidence" value="ECO:0007669"/>
    <property type="project" value="TreeGrafter"/>
</dbReference>
<dbReference type="GO" id="GO:0031012">
    <property type="term" value="C:extracellular matrix"/>
    <property type="evidence" value="ECO:0007669"/>
    <property type="project" value="TreeGrafter"/>
</dbReference>
<dbReference type="SMART" id="SM00214">
    <property type="entry name" value="VWC"/>
    <property type="match status" value="4"/>
</dbReference>
<reference evidence="8" key="1">
    <citation type="submission" date="2025-08" db="UniProtKB">
        <authorList>
            <consortium name="RefSeq"/>
        </authorList>
    </citation>
    <scope>IDENTIFICATION</scope>
    <source>
        <tissue evidence="8">Gonads</tissue>
    </source>
</reference>
<feature type="domain" description="VWFC" evidence="5">
    <location>
        <begin position="529"/>
        <end position="603"/>
    </location>
</feature>
<evidence type="ECO:0000313" key="8">
    <source>
        <dbReference type="RefSeq" id="XP_030763340.1"/>
    </source>
</evidence>
<feature type="domain" description="Fibronectin type-III" evidence="6">
    <location>
        <begin position="1069"/>
        <end position="1165"/>
    </location>
</feature>
<dbReference type="GO" id="GO:0045597">
    <property type="term" value="P:positive regulation of cell differentiation"/>
    <property type="evidence" value="ECO:0007669"/>
    <property type="project" value="TreeGrafter"/>
</dbReference>
<keyword evidence="3" id="KW-1133">Transmembrane helix</keyword>
<dbReference type="InterPro" id="IPR003961">
    <property type="entry name" value="FN3_dom"/>
</dbReference>
<dbReference type="RefSeq" id="XP_030763340.1">
    <property type="nucleotide sequence ID" value="XM_030907480.1"/>
</dbReference>
<dbReference type="GO" id="GO:0008201">
    <property type="term" value="F:heparin binding"/>
    <property type="evidence" value="ECO:0007669"/>
    <property type="project" value="TreeGrafter"/>
</dbReference>
<dbReference type="GeneID" id="115887945"/>
<feature type="compositionally biased region" description="Low complexity" evidence="2">
    <location>
        <begin position="85"/>
        <end position="97"/>
    </location>
</feature>
<dbReference type="GO" id="GO:0005615">
    <property type="term" value="C:extracellular space"/>
    <property type="evidence" value="ECO:0007669"/>
    <property type="project" value="TreeGrafter"/>
</dbReference>
<keyword evidence="8" id="KW-0675">Receptor</keyword>
<feature type="region of interest" description="Disordered" evidence="2">
    <location>
        <begin position="795"/>
        <end position="838"/>
    </location>
</feature>
<feature type="domain" description="Fibronectin type-III" evidence="6">
    <location>
        <begin position="961"/>
        <end position="1063"/>
    </location>
</feature>
<feature type="compositionally biased region" description="Low complexity" evidence="2">
    <location>
        <begin position="621"/>
        <end position="637"/>
    </location>
</feature>
<dbReference type="PANTHER" id="PTHR11348">
    <property type="entry name" value="CONNECTIVE TISSUE GROWTH FACTOR-RELATED"/>
    <property type="match status" value="1"/>
</dbReference>
<dbReference type="PANTHER" id="PTHR11348:SF34">
    <property type="entry name" value="EPIDERMAL CELL SURFACE RECEPTOR-RELATED"/>
    <property type="match status" value="1"/>
</dbReference>
<organism evidence="7 8">
    <name type="scientific">Sitophilus oryzae</name>
    <name type="common">Rice weevil</name>
    <name type="synonym">Curculio oryzae</name>
    <dbReference type="NCBI Taxonomy" id="7048"/>
    <lineage>
        <taxon>Eukaryota</taxon>
        <taxon>Metazoa</taxon>
        <taxon>Ecdysozoa</taxon>
        <taxon>Arthropoda</taxon>
        <taxon>Hexapoda</taxon>
        <taxon>Insecta</taxon>
        <taxon>Pterygota</taxon>
        <taxon>Neoptera</taxon>
        <taxon>Endopterygota</taxon>
        <taxon>Coleoptera</taxon>
        <taxon>Polyphaga</taxon>
        <taxon>Cucujiformia</taxon>
        <taxon>Curculionidae</taxon>
        <taxon>Dryophthorinae</taxon>
        <taxon>Sitophilus</taxon>
    </lineage>
</organism>
<feature type="signal peptide" evidence="4">
    <location>
        <begin position="1"/>
        <end position="21"/>
    </location>
</feature>
<dbReference type="OrthoDB" id="6022609at2759"/>
<proteinExistence type="predicted"/>
<keyword evidence="1 4" id="KW-0732">Signal</keyword>
<dbReference type="InParanoid" id="A0A6J2YKE8"/>
<evidence type="ECO:0000313" key="7">
    <source>
        <dbReference type="Proteomes" id="UP000504635"/>
    </source>
</evidence>
<feature type="region of interest" description="Disordered" evidence="2">
    <location>
        <begin position="85"/>
        <end position="107"/>
    </location>
</feature>
<dbReference type="SUPFAM" id="SSF49265">
    <property type="entry name" value="Fibronectin type III"/>
    <property type="match status" value="2"/>
</dbReference>
<dbReference type="InterPro" id="IPR013783">
    <property type="entry name" value="Ig-like_fold"/>
</dbReference>
<feature type="chain" id="PRO_5027100579" evidence="4">
    <location>
        <begin position="22"/>
        <end position="1254"/>
    </location>
</feature>
<dbReference type="InterPro" id="IPR036116">
    <property type="entry name" value="FN3_sf"/>
</dbReference>
<feature type="region of interest" description="Disordered" evidence="2">
    <location>
        <begin position="407"/>
        <end position="429"/>
    </location>
</feature>
<dbReference type="PROSITE" id="PS51257">
    <property type="entry name" value="PROKAR_LIPOPROTEIN"/>
    <property type="match status" value="1"/>
</dbReference>
<evidence type="ECO:0000256" key="3">
    <source>
        <dbReference type="SAM" id="Phobius"/>
    </source>
</evidence>
<feature type="region of interest" description="Disordered" evidence="2">
    <location>
        <begin position="608"/>
        <end position="641"/>
    </location>
</feature>
<feature type="compositionally biased region" description="Low complexity" evidence="2">
    <location>
        <begin position="409"/>
        <end position="421"/>
    </location>
</feature>
<dbReference type="InterPro" id="IPR001007">
    <property type="entry name" value="VWF_dom"/>
</dbReference>
<evidence type="ECO:0000256" key="4">
    <source>
        <dbReference type="SAM" id="SignalP"/>
    </source>
</evidence>
<evidence type="ECO:0000259" key="6">
    <source>
        <dbReference type="PROSITE" id="PS50853"/>
    </source>
</evidence>
<keyword evidence="3" id="KW-0812">Transmembrane</keyword>
<dbReference type="AlphaFoldDB" id="A0A6J2YKE8"/>
<dbReference type="InterPro" id="IPR050941">
    <property type="entry name" value="CCN"/>
</dbReference>
<evidence type="ECO:0000256" key="1">
    <source>
        <dbReference type="ARBA" id="ARBA00022729"/>
    </source>
</evidence>
<dbReference type="SMART" id="SM00060">
    <property type="entry name" value="FN3"/>
    <property type="match status" value="3"/>
</dbReference>
<feature type="transmembrane region" description="Helical" evidence="3">
    <location>
        <begin position="1190"/>
        <end position="1216"/>
    </location>
</feature>
<feature type="domain" description="VWFC" evidence="5">
    <location>
        <begin position="451"/>
        <end position="526"/>
    </location>
</feature>
<name>A0A6J2YKE8_SITOR</name>
<evidence type="ECO:0000259" key="5">
    <source>
        <dbReference type="PROSITE" id="PS50184"/>
    </source>
</evidence>
<dbReference type="PROSITE" id="PS50853">
    <property type="entry name" value="FN3"/>
    <property type="match status" value="2"/>
</dbReference>
<accession>A0A6J2YKE8</accession>
<keyword evidence="3" id="KW-0472">Membrane</keyword>
<dbReference type="GO" id="GO:0005178">
    <property type="term" value="F:integrin binding"/>
    <property type="evidence" value="ECO:0007669"/>
    <property type="project" value="TreeGrafter"/>
</dbReference>
<dbReference type="SUPFAM" id="SSF57603">
    <property type="entry name" value="FnI-like domain"/>
    <property type="match status" value="1"/>
</dbReference>
<dbReference type="GO" id="GO:0007165">
    <property type="term" value="P:signal transduction"/>
    <property type="evidence" value="ECO:0007669"/>
    <property type="project" value="TreeGrafter"/>
</dbReference>
<evidence type="ECO:0000256" key="2">
    <source>
        <dbReference type="SAM" id="MobiDB-lite"/>
    </source>
</evidence>